<protein>
    <recommendedName>
        <fullName evidence="2">Cytochrome c7-like domain-containing protein</fullName>
    </recommendedName>
</protein>
<dbReference type="Proteomes" id="UP000249061">
    <property type="component" value="Unassembled WGS sequence"/>
</dbReference>
<dbReference type="CDD" id="cd08168">
    <property type="entry name" value="Cytochrom_C3"/>
    <property type="match status" value="1"/>
</dbReference>
<evidence type="ECO:0000256" key="1">
    <source>
        <dbReference type="SAM" id="SignalP"/>
    </source>
</evidence>
<evidence type="ECO:0000259" key="2">
    <source>
        <dbReference type="Pfam" id="PF14522"/>
    </source>
</evidence>
<dbReference type="InterPro" id="IPR029467">
    <property type="entry name" value="Cyt_c7-like"/>
</dbReference>
<reference evidence="3 4" key="1">
    <citation type="submission" date="2017-08" db="EMBL/GenBank/DDBJ databases">
        <title>Infants hospitalized years apart are colonized by the same room-sourced microbial strains.</title>
        <authorList>
            <person name="Brooks B."/>
            <person name="Olm M.R."/>
            <person name="Firek B.A."/>
            <person name="Baker R."/>
            <person name="Thomas B.C."/>
            <person name="Morowitz M.J."/>
            <person name="Banfield J.F."/>
        </authorList>
    </citation>
    <scope>NUCLEOTIDE SEQUENCE [LARGE SCALE GENOMIC DNA]</scope>
    <source>
        <strain evidence="3">S2_003_000_R2_14</strain>
    </source>
</reference>
<dbReference type="Pfam" id="PF14522">
    <property type="entry name" value="Cytochrome_C7"/>
    <property type="match status" value="1"/>
</dbReference>
<dbReference type="InterPro" id="IPR036280">
    <property type="entry name" value="Multihaem_cyt_sf"/>
</dbReference>
<evidence type="ECO:0000313" key="4">
    <source>
        <dbReference type="Proteomes" id="UP000249061"/>
    </source>
</evidence>
<sequence>MNRAFVRAAVLSGLVVAVGAACTRTLLTRFPHRAHLAEVACGGEGQPTCLSCTTCHLEAHGTFSIPNAGQCASCHRDGVQRWRASVRSGLAELPAGKRIVFSHARHLDMPALAGQCVKCHAGAVGVEGGPPLFPPMATCTSCHHHQAQFDEGTCDGCHQPHDLRGLKPVSFLSHDAAWLKRHGFEARAQGALCSQCHAQTSCDACHDASKPLGPQTRNPEAIEREYVHRFDFLSRHAMEAASQPGTCFSCHARTECDACHASRGVSASVRGAASPHPPGWASGLGRFNNLHGRDARRDVTSCAACHDQGAQTNCVRCHKVGGTGGTPHPLGWRSTEPLSSPSCAACHP</sequence>
<proteinExistence type="predicted"/>
<dbReference type="EMBL" id="QFQP01000007">
    <property type="protein sequence ID" value="PZR14444.1"/>
    <property type="molecule type" value="Genomic_DNA"/>
</dbReference>
<gene>
    <name evidence="3" type="ORF">DI536_10330</name>
</gene>
<comment type="caution">
    <text evidence="3">The sequence shown here is derived from an EMBL/GenBank/DDBJ whole genome shotgun (WGS) entry which is preliminary data.</text>
</comment>
<organism evidence="3 4">
    <name type="scientific">Archangium gephyra</name>
    <dbReference type="NCBI Taxonomy" id="48"/>
    <lineage>
        <taxon>Bacteria</taxon>
        <taxon>Pseudomonadati</taxon>
        <taxon>Myxococcota</taxon>
        <taxon>Myxococcia</taxon>
        <taxon>Myxococcales</taxon>
        <taxon>Cystobacterineae</taxon>
        <taxon>Archangiaceae</taxon>
        <taxon>Archangium</taxon>
    </lineage>
</organism>
<dbReference type="Gene3D" id="3.90.10.10">
    <property type="entry name" value="Cytochrome C3"/>
    <property type="match status" value="1"/>
</dbReference>
<feature type="domain" description="Cytochrome c7-like" evidence="2">
    <location>
        <begin position="100"/>
        <end position="159"/>
    </location>
</feature>
<feature type="signal peptide" evidence="1">
    <location>
        <begin position="1"/>
        <end position="20"/>
    </location>
</feature>
<feature type="chain" id="PRO_5016065631" description="Cytochrome c7-like domain-containing protein" evidence="1">
    <location>
        <begin position="21"/>
        <end position="348"/>
    </location>
</feature>
<dbReference type="PROSITE" id="PS51257">
    <property type="entry name" value="PROKAR_LIPOPROTEIN"/>
    <property type="match status" value="1"/>
</dbReference>
<dbReference type="SUPFAM" id="SSF48695">
    <property type="entry name" value="Multiheme cytochromes"/>
    <property type="match status" value="2"/>
</dbReference>
<evidence type="ECO:0000313" key="3">
    <source>
        <dbReference type="EMBL" id="PZR14444.1"/>
    </source>
</evidence>
<name>A0A2W5VEC8_9BACT</name>
<accession>A0A2W5VEC8</accession>
<keyword evidence="1" id="KW-0732">Signal</keyword>
<dbReference type="AlphaFoldDB" id="A0A2W5VEC8"/>